<dbReference type="AlphaFoldDB" id="A0A4U1C1I4"/>
<feature type="signal peptide" evidence="2">
    <location>
        <begin position="1"/>
        <end position="18"/>
    </location>
</feature>
<dbReference type="Gene3D" id="1.20.1260.10">
    <property type="match status" value="2"/>
</dbReference>
<feature type="chain" id="PRO_5020665922" evidence="2">
    <location>
        <begin position="19"/>
        <end position="220"/>
    </location>
</feature>
<dbReference type="Proteomes" id="UP000308181">
    <property type="component" value="Unassembled WGS sequence"/>
</dbReference>
<dbReference type="OrthoDB" id="8603558at2"/>
<dbReference type="PANTHER" id="PTHR36933">
    <property type="entry name" value="SLL0788 PROTEIN"/>
    <property type="match status" value="1"/>
</dbReference>
<gene>
    <name evidence="4" type="ORF">FA046_10340</name>
</gene>
<evidence type="ECO:0000259" key="3">
    <source>
        <dbReference type="Pfam" id="PF03713"/>
    </source>
</evidence>
<dbReference type="EMBL" id="SWBP01000003">
    <property type="protein sequence ID" value="TKB97753.1"/>
    <property type="molecule type" value="Genomic_DNA"/>
</dbReference>
<dbReference type="InterPro" id="IPR005183">
    <property type="entry name" value="DUF305_CopM-like"/>
</dbReference>
<dbReference type="PANTHER" id="PTHR36933:SF1">
    <property type="entry name" value="SLL0788 PROTEIN"/>
    <property type="match status" value="1"/>
</dbReference>
<evidence type="ECO:0000256" key="2">
    <source>
        <dbReference type="SAM" id="SignalP"/>
    </source>
</evidence>
<evidence type="ECO:0000313" key="4">
    <source>
        <dbReference type="EMBL" id="TKB97753.1"/>
    </source>
</evidence>
<name>A0A4U1C1I4_9SPHI</name>
<keyword evidence="5" id="KW-1185">Reference proteome</keyword>
<keyword evidence="2" id="KW-0732">Signal</keyword>
<comment type="caution">
    <text evidence="4">The sequence shown here is derived from an EMBL/GenBank/DDBJ whole genome shotgun (WGS) entry which is preliminary data.</text>
</comment>
<feature type="domain" description="DUF305" evidence="3">
    <location>
        <begin position="74"/>
        <end position="218"/>
    </location>
</feature>
<feature type="region of interest" description="Disordered" evidence="1">
    <location>
        <begin position="22"/>
        <end position="47"/>
    </location>
</feature>
<protein>
    <submittedName>
        <fullName evidence="4">DUF305 domain-containing protein</fullName>
    </submittedName>
</protein>
<accession>A0A4U1C1I4</accession>
<dbReference type="RefSeq" id="WP_136826328.1">
    <property type="nucleotide sequence ID" value="NZ_SWBP01000003.1"/>
</dbReference>
<evidence type="ECO:0000256" key="1">
    <source>
        <dbReference type="SAM" id="MobiDB-lite"/>
    </source>
</evidence>
<proteinExistence type="predicted"/>
<dbReference type="Pfam" id="PF03713">
    <property type="entry name" value="DUF305"/>
    <property type="match status" value="1"/>
</dbReference>
<dbReference type="PROSITE" id="PS51257">
    <property type="entry name" value="PROKAR_LIPOPROTEIN"/>
    <property type="match status" value="1"/>
</dbReference>
<feature type="compositionally biased region" description="Low complexity" evidence="1">
    <location>
        <begin position="30"/>
        <end position="47"/>
    </location>
</feature>
<sequence length="220" mass="24497">MIKIKNLFAITLIAGSYALTSCSNSDQKTSNNNEHMNHDSMMNSSKMNSDNPMMNAMNSSMSGMHEMKPSGDFDCDFANMMILHHQGAVAMSNLVIEKGANEEKKSLATNIKTKQEAEIAKMHTIIKNFKTIAPDGKPVEIHEELTESMNSMMSGMSSIKTTGDVDNDFVMLMIPHHESAVKMAKDQLKYGKQPALIEMAQQMITDQEKEINMFKALLPK</sequence>
<organism evidence="4 5">
    <name type="scientific">Pedobacter cryophilus</name>
    <dbReference type="NCBI Taxonomy" id="2571271"/>
    <lineage>
        <taxon>Bacteria</taxon>
        <taxon>Pseudomonadati</taxon>
        <taxon>Bacteroidota</taxon>
        <taxon>Sphingobacteriia</taxon>
        <taxon>Sphingobacteriales</taxon>
        <taxon>Sphingobacteriaceae</taxon>
        <taxon>Pedobacter</taxon>
    </lineage>
</organism>
<reference evidence="4 5" key="1">
    <citation type="submission" date="2019-04" db="EMBL/GenBank/DDBJ databases">
        <title>Pedobacter sp. AR-3-17 sp. nov., isolated from Arctic soil.</title>
        <authorList>
            <person name="Dahal R.H."/>
            <person name="Kim D.-U."/>
        </authorList>
    </citation>
    <scope>NUCLEOTIDE SEQUENCE [LARGE SCALE GENOMIC DNA]</scope>
    <source>
        <strain evidence="4 5">AR-3-17</strain>
    </source>
</reference>
<dbReference type="InterPro" id="IPR012347">
    <property type="entry name" value="Ferritin-like"/>
</dbReference>
<evidence type="ECO:0000313" key="5">
    <source>
        <dbReference type="Proteomes" id="UP000308181"/>
    </source>
</evidence>